<name>A0A4Y7IMM4_PAPSO</name>
<organism evidence="2 3">
    <name type="scientific">Papaver somniferum</name>
    <name type="common">Opium poppy</name>
    <dbReference type="NCBI Taxonomy" id="3469"/>
    <lineage>
        <taxon>Eukaryota</taxon>
        <taxon>Viridiplantae</taxon>
        <taxon>Streptophyta</taxon>
        <taxon>Embryophyta</taxon>
        <taxon>Tracheophyta</taxon>
        <taxon>Spermatophyta</taxon>
        <taxon>Magnoliopsida</taxon>
        <taxon>Ranunculales</taxon>
        <taxon>Papaveraceae</taxon>
        <taxon>Papaveroideae</taxon>
        <taxon>Papaver</taxon>
    </lineage>
</organism>
<sequence length="51" mass="6086">MCIETAEAKLERVSGLYYSITFFVLFIYFCFCKWFVLFIVPCTLTHLCFID</sequence>
<protein>
    <submittedName>
        <fullName evidence="2">Uncharacterized protein</fullName>
    </submittedName>
</protein>
<dbReference type="EMBL" id="CM010716">
    <property type="protein sequence ID" value="RZC48981.1"/>
    <property type="molecule type" value="Genomic_DNA"/>
</dbReference>
<evidence type="ECO:0000313" key="3">
    <source>
        <dbReference type="Proteomes" id="UP000316621"/>
    </source>
</evidence>
<proteinExistence type="predicted"/>
<keyword evidence="1" id="KW-0812">Transmembrane</keyword>
<reference evidence="2 3" key="1">
    <citation type="journal article" date="2018" name="Science">
        <title>The opium poppy genome and morphinan production.</title>
        <authorList>
            <person name="Guo L."/>
            <person name="Winzer T."/>
            <person name="Yang X."/>
            <person name="Li Y."/>
            <person name="Ning Z."/>
            <person name="He Z."/>
            <person name="Teodor R."/>
            <person name="Lu Y."/>
            <person name="Bowser T.A."/>
            <person name="Graham I.A."/>
            <person name="Ye K."/>
        </authorList>
    </citation>
    <scope>NUCLEOTIDE SEQUENCE [LARGE SCALE GENOMIC DNA]</scope>
    <source>
        <strain evidence="3">cv. HN1</strain>
        <tissue evidence="2">Leaves</tissue>
    </source>
</reference>
<feature type="transmembrane region" description="Helical" evidence="1">
    <location>
        <begin position="16"/>
        <end position="40"/>
    </location>
</feature>
<dbReference type="AlphaFoldDB" id="A0A4Y7IMM4"/>
<evidence type="ECO:0000313" key="2">
    <source>
        <dbReference type="EMBL" id="RZC48981.1"/>
    </source>
</evidence>
<dbReference type="Proteomes" id="UP000316621">
    <property type="component" value="Chromosome 2"/>
</dbReference>
<keyword evidence="1" id="KW-0472">Membrane</keyword>
<accession>A0A4Y7IMM4</accession>
<dbReference type="Gramene" id="RZC48981">
    <property type="protein sequence ID" value="RZC48981"/>
    <property type="gene ID" value="C5167_017407"/>
</dbReference>
<gene>
    <name evidence="2" type="ORF">C5167_017407</name>
</gene>
<keyword evidence="3" id="KW-1185">Reference proteome</keyword>
<keyword evidence="1" id="KW-1133">Transmembrane helix</keyword>
<evidence type="ECO:0000256" key="1">
    <source>
        <dbReference type="SAM" id="Phobius"/>
    </source>
</evidence>